<dbReference type="InterPro" id="IPR013517">
    <property type="entry name" value="FG-GAP"/>
</dbReference>
<accession>A0ABW6DE32</accession>
<dbReference type="NCBIfam" id="TIGR04183">
    <property type="entry name" value="Por_Secre_tail"/>
    <property type="match status" value="1"/>
</dbReference>
<gene>
    <name evidence="3" type="ORF">U0R10_10970</name>
</gene>
<evidence type="ECO:0000313" key="4">
    <source>
        <dbReference type="Proteomes" id="UP001598138"/>
    </source>
</evidence>
<evidence type="ECO:0000313" key="3">
    <source>
        <dbReference type="EMBL" id="MFD3395142.1"/>
    </source>
</evidence>
<dbReference type="InterPro" id="IPR026444">
    <property type="entry name" value="Secre_tail"/>
</dbReference>
<proteinExistence type="predicted"/>
<comment type="caution">
    <text evidence="3">The sequence shown here is derived from an EMBL/GenBank/DDBJ whole genome shotgun (WGS) entry which is preliminary data.</text>
</comment>
<protein>
    <submittedName>
        <fullName evidence="3">T9SS type A sorting domain-containing protein</fullName>
    </submittedName>
</protein>
<dbReference type="Gene3D" id="2.130.10.130">
    <property type="entry name" value="Integrin alpha, N-terminal"/>
    <property type="match status" value="1"/>
</dbReference>
<evidence type="ECO:0000256" key="1">
    <source>
        <dbReference type="ARBA" id="ARBA00022729"/>
    </source>
</evidence>
<evidence type="ECO:0000259" key="2">
    <source>
        <dbReference type="Pfam" id="PF18962"/>
    </source>
</evidence>
<sequence>MGNTSTQSVIYTVDGSEHMVTIPGNDKPSPSMHFINKQGNWVFEGFNSDVLMDGARNYSFMDKMGTFAYSNTGTESIQPWPLGEIVVVQTKQGKIVKKKISTDKAFFHSVATGDMNNDGLVDVVGMHMGTLSMRNGNKNFYWGVENFIPYTQNKDGSFTENQDIIADDRAWPGLHGAGAIIMADLMGDSRPELIKADYGFNADSERYSLAIFAYNPKINKYQFVKTAKELGVFSNKYQGATSIIAQDFNKDGFLDLAVATEGQLENGKPAGIVQIWWNDKDGNLSPGQSIVGQADLVQFREFEVGDVDGNGWVDIILHAGNGTSVKGLPGPNKENYLNLKYAIWLNSGGKFTQFDQDLLMNKASQTNGFNVGPKPSYIKGFLVNGKLKFYGFEQNCNKSTCNVFPSNGFNLYEATITFCNPIKPQLSVPVLRFCSGDSTKALITNSQKGDSFKWFAGEKLISGSEVTKSIKVGGKLFVIKKDSLGCEISSDTLSLTQLLSPETPTISREGNTLISSFAAKNQWYVNNTLIPGETTQKIKATDIGNYSVRAIDSNGCISGFSGSILGLITSIAKEEAGSIVIPNPFTQVVKLNFKSTLGIAADLKIYNMVGSQVGHKPNVIQNELVDLSFLPKGNYLFLLSSKSNQENQVIKVSKE</sequence>
<reference evidence="3 4" key="1">
    <citation type="submission" date="2024-03" db="EMBL/GenBank/DDBJ databases">
        <title>Aquirufa genome sequencing.</title>
        <authorList>
            <person name="Pitt A."/>
            <person name="Hahn M.W."/>
        </authorList>
    </citation>
    <scope>NUCLEOTIDE SEQUENCE [LARGE SCALE GENOMIC DNA]</scope>
    <source>
        <strain evidence="3 4">OSTEICH-129V</strain>
    </source>
</reference>
<name>A0ABW6DE32_9BACT</name>
<organism evidence="3 4">
    <name type="scientific">Aquirufa avitistagni</name>
    <dbReference type="NCBI Taxonomy" id="3104728"/>
    <lineage>
        <taxon>Bacteria</taxon>
        <taxon>Pseudomonadati</taxon>
        <taxon>Bacteroidota</taxon>
        <taxon>Cytophagia</taxon>
        <taxon>Cytophagales</taxon>
        <taxon>Flectobacillaceae</taxon>
        <taxon>Aquirufa</taxon>
    </lineage>
</organism>
<dbReference type="RefSeq" id="WP_377984015.1">
    <property type="nucleotide sequence ID" value="NZ_JBBKXZ010000004.1"/>
</dbReference>
<feature type="domain" description="Secretion system C-terminal sorting" evidence="2">
    <location>
        <begin position="581"/>
        <end position="646"/>
    </location>
</feature>
<keyword evidence="1" id="KW-0732">Signal</keyword>
<dbReference type="Proteomes" id="UP001598138">
    <property type="component" value="Unassembled WGS sequence"/>
</dbReference>
<dbReference type="SUPFAM" id="SSF69318">
    <property type="entry name" value="Integrin alpha N-terminal domain"/>
    <property type="match status" value="1"/>
</dbReference>
<dbReference type="PANTHER" id="PTHR44103">
    <property type="entry name" value="PROPROTEIN CONVERTASE P"/>
    <property type="match status" value="1"/>
</dbReference>
<dbReference type="EMBL" id="JBBKXZ010000004">
    <property type="protein sequence ID" value="MFD3395142.1"/>
    <property type="molecule type" value="Genomic_DNA"/>
</dbReference>
<dbReference type="Pfam" id="PF13517">
    <property type="entry name" value="FG-GAP_3"/>
    <property type="match status" value="1"/>
</dbReference>
<keyword evidence="4" id="KW-1185">Reference proteome</keyword>
<dbReference type="InterPro" id="IPR028994">
    <property type="entry name" value="Integrin_alpha_N"/>
</dbReference>
<dbReference type="PANTHER" id="PTHR44103:SF1">
    <property type="entry name" value="PROPROTEIN CONVERTASE P"/>
    <property type="match status" value="1"/>
</dbReference>
<dbReference type="Pfam" id="PF18962">
    <property type="entry name" value="Por_Secre_tail"/>
    <property type="match status" value="1"/>
</dbReference>